<dbReference type="PROSITE" id="PS50071">
    <property type="entry name" value="HOMEOBOX_2"/>
    <property type="match status" value="1"/>
</dbReference>
<evidence type="ECO:0000259" key="8">
    <source>
        <dbReference type="PROSITE" id="PS50071"/>
    </source>
</evidence>
<dbReference type="SMART" id="SM00389">
    <property type="entry name" value="HOX"/>
    <property type="match status" value="1"/>
</dbReference>
<proteinExistence type="predicted"/>
<dbReference type="PROSITE" id="PS00027">
    <property type="entry name" value="HOMEOBOX_1"/>
    <property type="match status" value="1"/>
</dbReference>
<feature type="compositionally biased region" description="Polar residues" evidence="7">
    <location>
        <begin position="86"/>
        <end position="109"/>
    </location>
</feature>
<name>A0AA39HLQ0_9BILA</name>
<feature type="region of interest" description="Disordered" evidence="7">
    <location>
        <begin position="259"/>
        <end position="306"/>
    </location>
</feature>
<dbReference type="PANTHER" id="PTHR24329:SF543">
    <property type="entry name" value="FI01017P-RELATED"/>
    <property type="match status" value="1"/>
</dbReference>
<dbReference type="EMBL" id="JAUCMV010000004">
    <property type="protein sequence ID" value="KAK0406989.1"/>
    <property type="molecule type" value="Genomic_DNA"/>
</dbReference>
<evidence type="ECO:0000256" key="6">
    <source>
        <dbReference type="RuleBase" id="RU000682"/>
    </source>
</evidence>
<dbReference type="SUPFAM" id="SSF46689">
    <property type="entry name" value="Homeodomain-like"/>
    <property type="match status" value="1"/>
</dbReference>
<comment type="subcellular location">
    <subcellularLocation>
        <location evidence="1 5 6">Nucleus</location>
    </subcellularLocation>
</comment>
<dbReference type="PANTHER" id="PTHR24329">
    <property type="entry name" value="HOMEOBOX PROTEIN ARISTALESS"/>
    <property type="match status" value="1"/>
</dbReference>
<gene>
    <name evidence="9" type="ORF">QR680_018933</name>
</gene>
<dbReference type="GO" id="GO:0000977">
    <property type="term" value="F:RNA polymerase II transcription regulatory region sequence-specific DNA binding"/>
    <property type="evidence" value="ECO:0007669"/>
    <property type="project" value="TreeGrafter"/>
</dbReference>
<evidence type="ECO:0000256" key="4">
    <source>
        <dbReference type="ARBA" id="ARBA00023242"/>
    </source>
</evidence>
<keyword evidence="2 5" id="KW-0238">DNA-binding</keyword>
<dbReference type="FunFam" id="1.10.10.60:FF:000291">
    <property type="entry name" value="ALX homeobox protein 1"/>
    <property type="match status" value="1"/>
</dbReference>
<reference evidence="9" key="1">
    <citation type="submission" date="2023-06" db="EMBL/GenBank/DDBJ databases">
        <title>Genomic analysis of the entomopathogenic nematode Steinernema hermaphroditum.</title>
        <authorList>
            <person name="Schwarz E.M."/>
            <person name="Heppert J.K."/>
            <person name="Baniya A."/>
            <person name="Schwartz H.T."/>
            <person name="Tan C.-H."/>
            <person name="Antoshechkin I."/>
            <person name="Sternberg P.W."/>
            <person name="Goodrich-Blair H."/>
            <person name="Dillman A.R."/>
        </authorList>
    </citation>
    <scope>NUCLEOTIDE SEQUENCE</scope>
    <source>
        <strain evidence="9">PS9179</strain>
        <tissue evidence="9">Whole animal</tissue>
    </source>
</reference>
<feature type="DNA-binding region" description="Homeobox" evidence="5">
    <location>
        <begin position="121"/>
        <end position="180"/>
    </location>
</feature>
<feature type="compositionally biased region" description="Low complexity" evidence="7">
    <location>
        <begin position="279"/>
        <end position="306"/>
    </location>
</feature>
<dbReference type="AlphaFoldDB" id="A0AA39HLQ0"/>
<dbReference type="Proteomes" id="UP001175271">
    <property type="component" value="Unassembled WGS sequence"/>
</dbReference>
<dbReference type="Gene3D" id="1.10.10.60">
    <property type="entry name" value="Homeodomain-like"/>
    <property type="match status" value="1"/>
</dbReference>
<evidence type="ECO:0000256" key="7">
    <source>
        <dbReference type="SAM" id="MobiDB-lite"/>
    </source>
</evidence>
<organism evidence="9 10">
    <name type="scientific">Steinernema hermaphroditum</name>
    <dbReference type="NCBI Taxonomy" id="289476"/>
    <lineage>
        <taxon>Eukaryota</taxon>
        <taxon>Metazoa</taxon>
        <taxon>Ecdysozoa</taxon>
        <taxon>Nematoda</taxon>
        <taxon>Chromadorea</taxon>
        <taxon>Rhabditida</taxon>
        <taxon>Tylenchina</taxon>
        <taxon>Panagrolaimomorpha</taxon>
        <taxon>Strongyloidoidea</taxon>
        <taxon>Steinernematidae</taxon>
        <taxon>Steinernema</taxon>
    </lineage>
</organism>
<feature type="region of interest" description="Disordered" evidence="7">
    <location>
        <begin position="71"/>
        <end position="123"/>
    </location>
</feature>
<dbReference type="InterPro" id="IPR009057">
    <property type="entry name" value="Homeodomain-like_sf"/>
</dbReference>
<keyword evidence="3 5" id="KW-0371">Homeobox</keyword>
<evidence type="ECO:0000313" key="9">
    <source>
        <dbReference type="EMBL" id="KAK0406989.1"/>
    </source>
</evidence>
<dbReference type="CDD" id="cd00086">
    <property type="entry name" value="homeodomain"/>
    <property type="match status" value="1"/>
</dbReference>
<sequence>MNMTQLLAASATSEPGDFAKHFMALHQNYFAAQAAAAAKSVVELGDKNGARPFVSPFAIESLTAKPEITVTTVSDDSKERSRTPQDSKLTCQIDSTPSVSESGQMSPDESGSPDENGKRKQRRYRTTFSAYQLEELEKVFARTHYPDVFTREDLANRVTLTEARVQVWFQNRRAKWRKQERTSAPGGLHHPYAHPHHPLGAAPLGSPQAPMQNPLQMAFFQNAMLAAAAQQQASGGTPADPSSFLAALGAQQTPFSADSMFPSLLGAPPQIPTSTRAPSRSSVHSNSSENPAPTSPPAAAISPVSPQAALAQQQQLMAANYFKQFQQMAAMENLVKYGGLLNAAASTSPTSTVSSKATSPTTSCAPTVTVSSPSPSE</sequence>
<dbReference type="InterPro" id="IPR001356">
    <property type="entry name" value="HD"/>
</dbReference>
<keyword evidence="4 5" id="KW-0539">Nucleus</keyword>
<feature type="domain" description="Homeobox" evidence="8">
    <location>
        <begin position="119"/>
        <end position="179"/>
    </location>
</feature>
<accession>A0AA39HLQ0</accession>
<dbReference type="Pfam" id="PF00046">
    <property type="entry name" value="Homeodomain"/>
    <property type="match status" value="1"/>
</dbReference>
<evidence type="ECO:0000256" key="2">
    <source>
        <dbReference type="ARBA" id="ARBA00023125"/>
    </source>
</evidence>
<evidence type="ECO:0000313" key="10">
    <source>
        <dbReference type="Proteomes" id="UP001175271"/>
    </source>
</evidence>
<evidence type="ECO:0000256" key="5">
    <source>
        <dbReference type="PROSITE-ProRule" id="PRU00108"/>
    </source>
</evidence>
<evidence type="ECO:0000256" key="3">
    <source>
        <dbReference type="ARBA" id="ARBA00023155"/>
    </source>
</evidence>
<comment type="caution">
    <text evidence="9">The sequence shown here is derived from an EMBL/GenBank/DDBJ whole genome shotgun (WGS) entry which is preliminary data.</text>
</comment>
<dbReference type="GO" id="GO:0005634">
    <property type="term" value="C:nucleus"/>
    <property type="evidence" value="ECO:0007669"/>
    <property type="project" value="UniProtKB-SubCell"/>
</dbReference>
<dbReference type="InterPro" id="IPR050649">
    <property type="entry name" value="Paired_Homeobox_TFs"/>
</dbReference>
<evidence type="ECO:0000256" key="1">
    <source>
        <dbReference type="ARBA" id="ARBA00004123"/>
    </source>
</evidence>
<keyword evidence="10" id="KW-1185">Reference proteome</keyword>
<dbReference type="InterPro" id="IPR017970">
    <property type="entry name" value="Homeobox_CS"/>
</dbReference>
<dbReference type="GO" id="GO:0000981">
    <property type="term" value="F:DNA-binding transcription factor activity, RNA polymerase II-specific"/>
    <property type="evidence" value="ECO:0007669"/>
    <property type="project" value="InterPro"/>
</dbReference>
<protein>
    <recommendedName>
        <fullName evidence="8">Homeobox domain-containing protein</fullName>
    </recommendedName>
</protein>
<feature type="compositionally biased region" description="Basic and acidic residues" evidence="7">
    <location>
        <begin position="75"/>
        <end position="85"/>
    </location>
</feature>
<feature type="region of interest" description="Disordered" evidence="7">
    <location>
        <begin position="345"/>
        <end position="377"/>
    </location>
</feature>